<dbReference type="GO" id="GO:0046872">
    <property type="term" value="F:metal ion binding"/>
    <property type="evidence" value="ECO:0007669"/>
    <property type="project" value="UniProtKB-KW"/>
</dbReference>
<dbReference type="RefSeq" id="XP_042561084.1">
    <property type="nucleotide sequence ID" value="XM_042705150.1"/>
</dbReference>
<dbReference type="SMART" id="SM00607">
    <property type="entry name" value="FTP"/>
    <property type="match status" value="1"/>
</dbReference>
<gene>
    <name evidence="8" type="primary">LOC122130414</name>
</gene>
<dbReference type="Pfam" id="PF22633">
    <property type="entry name" value="F5_F8_type_C_2"/>
    <property type="match status" value="1"/>
</dbReference>
<sequence length="240" mass="27084">MEGRYVTVVIPGRKEYLTLCEVEVYGYFSLTAKNVALYGKATQSDLITRPWAGEGHAQNAIDGNRDPDYHHGSCAHTEEQTHPWWRVDLLRQYTITSVAITNRGDCCAGHINGAEIRIGNSLLDNGNRNLRAAVISSIPAGKTHTFSWDKGVEGRYVNVVLPGNNKVLRLCEVEVYGYPSPNGKHCPTSSLSAVFHVSEFRASWLPRIRFPEFRASRAQVFREFLFWLRAVYFCSVPSRF</sequence>
<dbReference type="PANTHER" id="PTHR45713">
    <property type="entry name" value="FTP DOMAIN-CONTAINING PROTEIN"/>
    <property type="match status" value="1"/>
</dbReference>
<evidence type="ECO:0000256" key="5">
    <source>
        <dbReference type="ARBA" id="ARBA00023157"/>
    </source>
</evidence>
<reference evidence="8" key="1">
    <citation type="submission" date="2025-08" db="UniProtKB">
        <authorList>
            <consortium name="RefSeq"/>
        </authorList>
    </citation>
    <scope>IDENTIFICATION</scope>
</reference>
<dbReference type="OrthoDB" id="547680at2759"/>
<evidence type="ECO:0000259" key="6">
    <source>
        <dbReference type="SMART" id="SM00607"/>
    </source>
</evidence>
<keyword evidence="4" id="KW-0106">Calcium</keyword>
<evidence type="ECO:0000313" key="7">
    <source>
        <dbReference type="Proteomes" id="UP000515152"/>
    </source>
</evidence>
<dbReference type="InterPro" id="IPR051941">
    <property type="entry name" value="BG_Antigen-Binding_Lectin"/>
</dbReference>
<feature type="domain" description="Fucolectin tachylectin-4 pentraxin-1" evidence="6">
    <location>
        <begin position="32"/>
        <end position="181"/>
    </location>
</feature>
<keyword evidence="7" id="KW-1185">Reference proteome</keyword>
<accession>A0A8M1KGY2</accession>
<keyword evidence="5" id="KW-1015">Disulfide bond</keyword>
<name>A0A8M1KGY2_CLUHA</name>
<dbReference type="InterPro" id="IPR006585">
    <property type="entry name" value="FTP1"/>
</dbReference>
<evidence type="ECO:0000256" key="1">
    <source>
        <dbReference type="ARBA" id="ARBA00004613"/>
    </source>
</evidence>
<evidence type="ECO:0000256" key="4">
    <source>
        <dbReference type="ARBA" id="ARBA00022837"/>
    </source>
</evidence>
<protein>
    <submittedName>
        <fullName evidence="8">Fucolectin-like</fullName>
    </submittedName>
</protein>
<evidence type="ECO:0000256" key="3">
    <source>
        <dbReference type="ARBA" id="ARBA00022723"/>
    </source>
</evidence>
<evidence type="ECO:0000256" key="2">
    <source>
        <dbReference type="ARBA" id="ARBA00022525"/>
    </source>
</evidence>
<evidence type="ECO:0000313" key="8">
    <source>
        <dbReference type="RefSeq" id="XP_042561084.1"/>
    </source>
</evidence>
<keyword evidence="3" id="KW-0479">Metal-binding</keyword>
<dbReference type="PANTHER" id="PTHR45713:SF8">
    <property type="entry name" value="SI:CH211-215K15.4"/>
    <property type="match status" value="1"/>
</dbReference>
<comment type="subcellular location">
    <subcellularLocation>
        <location evidence="1">Secreted</location>
    </subcellularLocation>
</comment>
<dbReference type="AlphaFoldDB" id="A0A8M1KGY2"/>
<keyword evidence="2" id="KW-0964">Secreted</keyword>
<organism evidence="7 8">
    <name type="scientific">Clupea harengus</name>
    <name type="common">Atlantic herring</name>
    <dbReference type="NCBI Taxonomy" id="7950"/>
    <lineage>
        <taxon>Eukaryota</taxon>
        <taxon>Metazoa</taxon>
        <taxon>Chordata</taxon>
        <taxon>Craniata</taxon>
        <taxon>Vertebrata</taxon>
        <taxon>Euteleostomi</taxon>
        <taxon>Actinopterygii</taxon>
        <taxon>Neopterygii</taxon>
        <taxon>Teleostei</taxon>
        <taxon>Clupei</taxon>
        <taxon>Clupeiformes</taxon>
        <taxon>Clupeoidei</taxon>
        <taxon>Clupeidae</taxon>
        <taxon>Clupea</taxon>
    </lineage>
</organism>
<dbReference type="Proteomes" id="UP000515152">
    <property type="component" value="Unplaced"/>
</dbReference>
<proteinExistence type="predicted"/>
<dbReference type="KEGG" id="char:122130414"/>
<dbReference type="GeneID" id="122130414"/>